<comment type="caution">
    <text evidence="1">The sequence shown here is derived from an EMBL/GenBank/DDBJ whole genome shotgun (WGS) entry which is preliminary data.</text>
</comment>
<dbReference type="EMBL" id="VSSQ01014155">
    <property type="protein sequence ID" value="MPM53063.1"/>
    <property type="molecule type" value="Genomic_DNA"/>
</dbReference>
<reference evidence="1" key="1">
    <citation type="submission" date="2019-08" db="EMBL/GenBank/DDBJ databases">
        <authorList>
            <person name="Kucharzyk K."/>
            <person name="Murdoch R.W."/>
            <person name="Higgins S."/>
            <person name="Loffler F."/>
        </authorList>
    </citation>
    <scope>NUCLEOTIDE SEQUENCE</scope>
</reference>
<name>A0A645AQD3_9ZZZZ</name>
<dbReference type="AlphaFoldDB" id="A0A645AQD3"/>
<proteinExistence type="predicted"/>
<accession>A0A645AQD3</accession>
<protein>
    <submittedName>
        <fullName evidence="1">Uncharacterized protein</fullName>
    </submittedName>
</protein>
<organism evidence="1">
    <name type="scientific">bioreactor metagenome</name>
    <dbReference type="NCBI Taxonomy" id="1076179"/>
    <lineage>
        <taxon>unclassified sequences</taxon>
        <taxon>metagenomes</taxon>
        <taxon>ecological metagenomes</taxon>
    </lineage>
</organism>
<evidence type="ECO:0000313" key="1">
    <source>
        <dbReference type="EMBL" id="MPM53063.1"/>
    </source>
</evidence>
<gene>
    <name evidence="1" type="ORF">SDC9_99827</name>
</gene>
<sequence length="78" mass="8730">MCLPKHRGKHIVQSGKYNTPESSQYKNLDHEIGSLTITHQCNLKLVATVFLSFFGVSPTVVPKKVNYKGDRLHKHAGV</sequence>